<evidence type="ECO:0000256" key="1">
    <source>
        <dbReference type="SAM" id="MobiDB-lite"/>
    </source>
</evidence>
<dbReference type="EMBL" id="LT853882">
    <property type="protein sequence ID" value="SMQ98564.1"/>
    <property type="molecule type" value="Genomic_DNA"/>
</dbReference>
<evidence type="ECO:0000313" key="5">
    <source>
        <dbReference type="Proteomes" id="UP000195953"/>
    </source>
</evidence>
<evidence type="ECO:0000313" key="3">
    <source>
        <dbReference type="EMBL" id="SMR03971.1"/>
    </source>
</evidence>
<sequence length="1355" mass="146867">MRKQFCCVDPGTRAVRLYGSGEHSRIWTATHEISTLTRIRPSTLTFGLPGNIQGTAHAGTPSPHKQAHHRLHQLDGPAAESEARAAELDVAAQVHRYTAPAAEAVQNASQQRKPSKLRGVRKSLQRLAQFAGTAVGITRQATPDHTRLLRYQGTPAQTAPSAPVAQAEPGDWHTLAPLQTATFCTSQQVSDAKIAVRKAAALERLVLLHIDRLEQNAGLHAKRAPRMADRANETRKRQQVVATWKALLRTHIDSCSKRLARTEHQLQQQLDQLTAMPATVATDRRPRLRDLLKHEAEMDRIRAMHEHARHLSALRDKQQAFLQSLEVRAASLDTTLEQALQSAHIVAGDLFETAAHADELRALLPGLSSLKQSLEHALDTATAEDQRASKSLKAASDALIAAQIEQTAHSATDVAGANALRKRLSTWAGGLSTTRFAEQAVPAAGVVAIALGSLRSAVTNVLGDNRDDAPALLLATFNHVHHSTWSALIPTDPEPPDDQPDAATGEHPGIPRAAIEAAATRWLETLARVPRGRQVLGQLVRAQHERAADPSRQDIARIALRADSLLRATPMDDTATRSWLSDARRAAGSALHAADPAHALQTCSIDERAAYHALRNGYESRAPDSAYARANAHLHAFGEAVRNATSAPPESAHAAAPNPLHALSAGLEVASATALPTPRRRANLAMEHASATLIGYLGALQAARPQGYVPSQVELNWQAAAELLQWVDEDVDRNRVVLDTATLTRIAERAAALHGHHHAQASQTPGRAVVQAAPPEALQRPWEQLQTGRCTAPAAFDLLRTHLHAEQAKQAEHSQQSNDAPQAALWLAHADDCLARFDAAVDKTSQLLKQTSSGALTHPEALLDLLRDMLSHLEWRDRWRMTCQRTRGANLAPLSAAAAIAGSSFGMGARLIASLQCNRDASLEFYMGRTGLYMQIGRQSATQRQLGAGLTVGYGIDVGNKHTVPSVSAAADWRYRREVGVEDGLQIRIPRLSKGREPELLQAFLSMLEHLVRRATPDHSGEAPGADWMHALLAQHPEASVGLIDQAARVNQGTECSVSVSAGLRAGQARGHRAGVSLGLGVKSRQDLSWTSTTVAGYMTSQYRDATAARRVEATARLTASVQLALAQHQHEGASVTPAASTTVSALEAGYAAEVNTDVATAFCTLFQFGGEIDPVRSDRATDFAQFAPFDRLVRAQWERWVDFGLIRMGKDVDQTLQPVLAELQLEHFMQQAKRFADGNGLAALFVDEVLRSEVAPVLDLHRALAMVAQDTGDQACALAERTAFDALLQQPAVWEPTLLLVREKAKLTEERGVDFIIKRQRNRIAEAMRTVGQWPAYEAVPRAAPDRSTSTART</sequence>
<dbReference type="EMBL" id="LT853885">
    <property type="protein sequence ID" value="SMR03971.1"/>
    <property type="molecule type" value="Genomic_DNA"/>
</dbReference>
<dbReference type="Proteomes" id="UP000195877">
    <property type="component" value="Chromosome 1"/>
</dbReference>
<feature type="region of interest" description="Disordered" evidence="1">
    <location>
        <begin position="487"/>
        <end position="508"/>
    </location>
</feature>
<reference evidence="3 5" key="1">
    <citation type="submission" date="2017-05" db="EMBL/GenBank/DDBJ databases">
        <authorList>
            <person name="Song R."/>
            <person name="Chenine A.L."/>
            <person name="Ruprecht R.M."/>
        </authorList>
    </citation>
    <scope>NUCLEOTIDE SEQUENCE [LARGE SCALE GENOMIC DNA]</scope>
    <source>
        <strain evidence="3">PD5205</strain>
    </source>
</reference>
<accession>A0A1Y6H4X5</accession>
<name>A0A1Y6H4X5_9XANT</name>
<keyword evidence="4" id="KW-1185">Reference proteome</keyword>
<gene>
    <name evidence="3" type="ORF">PD5205_02681</name>
    <name evidence="2" type="ORF">PD885_01313</name>
</gene>
<reference evidence="2 4" key="2">
    <citation type="submission" date="2017-05" db="EMBL/GenBank/DDBJ databases">
        <authorList>
            <person name="Blom J."/>
        </authorList>
    </citation>
    <scope>NUCLEOTIDE SEQUENCE [LARGE SCALE GENOMIC DNA]</scope>
    <source>
        <strain evidence="2">PD885</strain>
    </source>
</reference>
<evidence type="ECO:0000313" key="2">
    <source>
        <dbReference type="EMBL" id="SMQ98564.1"/>
    </source>
</evidence>
<dbReference type="NCBIfam" id="NF041378">
    <property type="entry name" value="XopZ"/>
    <property type="match status" value="1"/>
</dbReference>
<dbReference type="STRING" id="48664.BER92_12970"/>
<organism evidence="3 5">
    <name type="scientific">Xanthomonas fragariae</name>
    <dbReference type="NCBI Taxonomy" id="48664"/>
    <lineage>
        <taxon>Bacteria</taxon>
        <taxon>Pseudomonadati</taxon>
        <taxon>Pseudomonadota</taxon>
        <taxon>Gammaproteobacteria</taxon>
        <taxon>Lysobacterales</taxon>
        <taxon>Lysobacteraceae</taxon>
        <taxon>Xanthomonas</taxon>
    </lineage>
</organism>
<proteinExistence type="predicted"/>
<evidence type="ECO:0000313" key="4">
    <source>
        <dbReference type="Proteomes" id="UP000195877"/>
    </source>
</evidence>
<protein>
    <submittedName>
        <fullName evidence="3">Uncharacterized protein</fullName>
    </submittedName>
</protein>
<dbReference type="Proteomes" id="UP000195953">
    <property type="component" value="Chromosome 1"/>
</dbReference>
<dbReference type="eggNOG" id="COG3206">
    <property type="taxonomic scope" value="Bacteria"/>
</dbReference>